<feature type="domain" description="HTH marR-type" evidence="1">
    <location>
        <begin position="6"/>
        <end position="142"/>
    </location>
</feature>
<dbReference type="Proteomes" id="UP000550729">
    <property type="component" value="Unassembled WGS sequence"/>
</dbReference>
<evidence type="ECO:0000259" key="1">
    <source>
        <dbReference type="PROSITE" id="PS50995"/>
    </source>
</evidence>
<dbReference type="EMBL" id="JABBNB010000034">
    <property type="protein sequence ID" value="NMO04324.1"/>
    <property type="molecule type" value="Genomic_DNA"/>
</dbReference>
<reference evidence="2 3" key="1">
    <citation type="submission" date="2020-04" db="EMBL/GenBank/DDBJ databases">
        <title>Gordonia sp. nov. TBRC 11910.</title>
        <authorList>
            <person name="Suriyachadkun C."/>
        </authorList>
    </citation>
    <scope>NUCLEOTIDE SEQUENCE [LARGE SCALE GENOMIC DNA]</scope>
    <source>
        <strain evidence="2 3">TBRC 11910</strain>
    </source>
</reference>
<protein>
    <submittedName>
        <fullName evidence="2">MarR family transcriptional regulator</fullName>
    </submittedName>
</protein>
<dbReference type="InterPro" id="IPR036388">
    <property type="entry name" value="WH-like_DNA-bd_sf"/>
</dbReference>
<dbReference type="PROSITE" id="PS50995">
    <property type="entry name" value="HTH_MARR_2"/>
    <property type="match status" value="1"/>
</dbReference>
<dbReference type="Pfam" id="PF01047">
    <property type="entry name" value="MarR"/>
    <property type="match status" value="1"/>
</dbReference>
<evidence type="ECO:0000313" key="2">
    <source>
        <dbReference type="EMBL" id="NMO04324.1"/>
    </source>
</evidence>
<proteinExistence type="predicted"/>
<dbReference type="PANTHER" id="PTHR33164:SF106">
    <property type="entry name" value="TRANSCRIPTIONAL REGULATORY PROTEIN"/>
    <property type="match status" value="1"/>
</dbReference>
<gene>
    <name evidence="2" type="ORF">HH308_24190</name>
</gene>
<sequence length="147" mass="16207">MPPHDSESTVHLLRELVLHMHLMAADFSGSSGLHTTDIRALILLLDDQRGERSSSPGTLGSRLGLNTASTTALLDRLETRGFVRRERHPTDRRRVVVSVTDHAVAVGRDFFGPTIDRLTTILDGYPRRDADAVARFVGDAVAAVRER</sequence>
<dbReference type="SMART" id="SM00347">
    <property type="entry name" value="HTH_MARR"/>
    <property type="match status" value="1"/>
</dbReference>
<evidence type="ECO:0000313" key="3">
    <source>
        <dbReference type="Proteomes" id="UP000550729"/>
    </source>
</evidence>
<dbReference type="SUPFAM" id="SSF46785">
    <property type="entry name" value="Winged helix' DNA-binding domain"/>
    <property type="match status" value="1"/>
</dbReference>
<organism evidence="2 3">
    <name type="scientific">Gordonia asplenii</name>
    <dbReference type="NCBI Taxonomy" id="2725283"/>
    <lineage>
        <taxon>Bacteria</taxon>
        <taxon>Bacillati</taxon>
        <taxon>Actinomycetota</taxon>
        <taxon>Actinomycetes</taxon>
        <taxon>Mycobacteriales</taxon>
        <taxon>Gordoniaceae</taxon>
        <taxon>Gordonia</taxon>
    </lineage>
</organism>
<dbReference type="RefSeq" id="WP_170196831.1">
    <property type="nucleotide sequence ID" value="NZ_JABBNB010000034.1"/>
</dbReference>
<dbReference type="InterPro" id="IPR036390">
    <property type="entry name" value="WH_DNA-bd_sf"/>
</dbReference>
<dbReference type="Gene3D" id="1.10.10.10">
    <property type="entry name" value="Winged helix-like DNA-binding domain superfamily/Winged helix DNA-binding domain"/>
    <property type="match status" value="1"/>
</dbReference>
<name>A0A848L072_9ACTN</name>
<dbReference type="PRINTS" id="PR00598">
    <property type="entry name" value="HTHMARR"/>
</dbReference>
<keyword evidence="3" id="KW-1185">Reference proteome</keyword>
<dbReference type="PANTHER" id="PTHR33164">
    <property type="entry name" value="TRANSCRIPTIONAL REGULATOR, MARR FAMILY"/>
    <property type="match status" value="1"/>
</dbReference>
<dbReference type="InterPro" id="IPR039422">
    <property type="entry name" value="MarR/SlyA-like"/>
</dbReference>
<dbReference type="InterPro" id="IPR000835">
    <property type="entry name" value="HTH_MarR-typ"/>
</dbReference>
<dbReference type="GO" id="GO:0003700">
    <property type="term" value="F:DNA-binding transcription factor activity"/>
    <property type="evidence" value="ECO:0007669"/>
    <property type="project" value="InterPro"/>
</dbReference>
<dbReference type="GO" id="GO:0006950">
    <property type="term" value="P:response to stress"/>
    <property type="evidence" value="ECO:0007669"/>
    <property type="project" value="TreeGrafter"/>
</dbReference>
<accession>A0A848L072</accession>
<comment type="caution">
    <text evidence="2">The sequence shown here is derived from an EMBL/GenBank/DDBJ whole genome shotgun (WGS) entry which is preliminary data.</text>
</comment>
<dbReference type="AlphaFoldDB" id="A0A848L072"/>